<dbReference type="InterPro" id="IPR036271">
    <property type="entry name" value="Tet_transcr_reg_TetR-rel_C_sf"/>
</dbReference>
<dbReference type="InterPro" id="IPR041467">
    <property type="entry name" value="Sco4008_C"/>
</dbReference>
<dbReference type="SUPFAM" id="SSF48498">
    <property type="entry name" value="Tetracyclin repressor-like, C-terminal domain"/>
    <property type="match status" value="1"/>
</dbReference>
<dbReference type="InterPro" id="IPR009057">
    <property type="entry name" value="Homeodomain-like_sf"/>
</dbReference>
<dbReference type="Pfam" id="PF00440">
    <property type="entry name" value="TetR_N"/>
    <property type="match status" value="1"/>
</dbReference>
<keyword evidence="1 2" id="KW-0238">DNA-binding</keyword>
<comment type="caution">
    <text evidence="4">The sequence shown here is derived from an EMBL/GenBank/DDBJ whole genome shotgun (WGS) entry which is preliminary data.</text>
</comment>
<evidence type="ECO:0000313" key="5">
    <source>
        <dbReference type="Proteomes" id="UP000677082"/>
    </source>
</evidence>
<dbReference type="InterPro" id="IPR050109">
    <property type="entry name" value="HTH-type_TetR-like_transc_reg"/>
</dbReference>
<dbReference type="Pfam" id="PF17926">
    <property type="entry name" value="TetR_C_21"/>
    <property type="match status" value="1"/>
</dbReference>
<dbReference type="GO" id="GO:0006355">
    <property type="term" value="P:regulation of DNA-templated transcription"/>
    <property type="evidence" value="ECO:0007669"/>
    <property type="project" value="UniProtKB-ARBA"/>
</dbReference>
<evidence type="ECO:0000259" key="3">
    <source>
        <dbReference type="PROSITE" id="PS50977"/>
    </source>
</evidence>
<protein>
    <submittedName>
        <fullName evidence="4">TetR family transcriptional regulator</fullName>
    </submittedName>
</protein>
<gene>
    <name evidence="4" type="ORF">Ato02nite_099250</name>
</gene>
<evidence type="ECO:0000313" key="4">
    <source>
        <dbReference type="EMBL" id="GIM98132.1"/>
    </source>
</evidence>
<dbReference type="InterPro" id="IPR001647">
    <property type="entry name" value="HTH_TetR"/>
</dbReference>
<name>A0A919WDH6_9ACTN</name>
<proteinExistence type="predicted"/>
<dbReference type="PROSITE" id="PS50977">
    <property type="entry name" value="HTH_TETR_2"/>
    <property type="match status" value="1"/>
</dbReference>
<dbReference type="PANTHER" id="PTHR30328:SF54">
    <property type="entry name" value="HTH-TYPE TRANSCRIPTIONAL REPRESSOR SCO4008"/>
    <property type="match status" value="1"/>
</dbReference>
<dbReference type="EMBL" id="BOQN01000183">
    <property type="protein sequence ID" value="GIM98132.1"/>
    <property type="molecule type" value="Genomic_DNA"/>
</dbReference>
<accession>A0A919WDH6</accession>
<reference evidence="4 5" key="1">
    <citation type="submission" date="2021-03" db="EMBL/GenBank/DDBJ databases">
        <title>Whole genome shotgun sequence of Actinoplanes toevensis NBRC 105298.</title>
        <authorList>
            <person name="Komaki H."/>
            <person name="Tamura T."/>
        </authorList>
    </citation>
    <scope>NUCLEOTIDE SEQUENCE [LARGE SCALE GENOMIC DNA]</scope>
    <source>
        <strain evidence="4 5">NBRC 105298</strain>
    </source>
</reference>
<dbReference type="PANTHER" id="PTHR30328">
    <property type="entry name" value="TRANSCRIPTIONAL REPRESSOR"/>
    <property type="match status" value="1"/>
</dbReference>
<dbReference type="AlphaFoldDB" id="A0A919WDH6"/>
<dbReference type="SUPFAM" id="SSF46689">
    <property type="entry name" value="Homeodomain-like"/>
    <property type="match status" value="1"/>
</dbReference>
<organism evidence="4 5">
    <name type="scientific">Paractinoplanes toevensis</name>
    <dbReference type="NCBI Taxonomy" id="571911"/>
    <lineage>
        <taxon>Bacteria</taxon>
        <taxon>Bacillati</taxon>
        <taxon>Actinomycetota</taxon>
        <taxon>Actinomycetes</taxon>
        <taxon>Micromonosporales</taxon>
        <taxon>Micromonosporaceae</taxon>
        <taxon>Paractinoplanes</taxon>
    </lineage>
</organism>
<evidence type="ECO:0000256" key="1">
    <source>
        <dbReference type="ARBA" id="ARBA00023125"/>
    </source>
</evidence>
<dbReference type="Gene3D" id="1.10.357.10">
    <property type="entry name" value="Tetracycline Repressor, domain 2"/>
    <property type="match status" value="1"/>
</dbReference>
<dbReference type="Proteomes" id="UP000677082">
    <property type="component" value="Unassembled WGS sequence"/>
</dbReference>
<evidence type="ECO:0000256" key="2">
    <source>
        <dbReference type="PROSITE-ProRule" id="PRU00335"/>
    </source>
</evidence>
<feature type="DNA-binding region" description="H-T-H motif" evidence="2">
    <location>
        <begin position="29"/>
        <end position="48"/>
    </location>
</feature>
<dbReference type="PRINTS" id="PR00455">
    <property type="entry name" value="HTHTETR"/>
</dbReference>
<keyword evidence="5" id="KW-1185">Reference proteome</keyword>
<sequence length="201" mass="22339">MVTMTDSTGDRIVAAATTEFSQHGIAGARIERIARAARTSKERVYAYYRSKDALYRFVAARELAAIAEATRLDPTDLPGYAGRIHDYFVQHPERLRLMSWGQLEVTSDAPQPDDPFRQSVRRKIDQLRAAQQAGHLDPAWDPIDILVFVNQIAMSWAAQPHVGVDATEDRATFLAARRAAIVAAVQRLFPAVNNAPTPDEL</sequence>
<dbReference type="GO" id="GO:0003677">
    <property type="term" value="F:DNA binding"/>
    <property type="evidence" value="ECO:0007669"/>
    <property type="project" value="UniProtKB-UniRule"/>
</dbReference>
<feature type="domain" description="HTH tetR-type" evidence="3">
    <location>
        <begin position="6"/>
        <end position="66"/>
    </location>
</feature>